<dbReference type="AlphaFoldDB" id="A0A3M7PPP2"/>
<evidence type="ECO:0000313" key="2">
    <source>
        <dbReference type="Proteomes" id="UP000276133"/>
    </source>
</evidence>
<proteinExistence type="predicted"/>
<accession>A0A3M7PPP2</accession>
<comment type="caution">
    <text evidence="1">The sequence shown here is derived from an EMBL/GenBank/DDBJ whole genome shotgun (WGS) entry which is preliminary data.</text>
</comment>
<evidence type="ECO:0000313" key="1">
    <source>
        <dbReference type="EMBL" id="RNA00638.1"/>
    </source>
</evidence>
<sequence>MTQSCPNISLTQFKKPIRDCYLMMHDVGGIENPPFIRFSTFLIVNRDYLSYRKCTNYLNKQAHLDYNLK</sequence>
<protein>
    <submittedName>
        <fullName evidence="1">Uncharacterized protein</fullName>
    </submittedName>
</protein>
<gene>
    <name evidence="1" type="ORF">BpHYR1_038964</name>
</gene>
<dbReference type="Proteomes" id="UP000276133">
    <property type="component" value="Unassembled WGS sequence"/>
</dbReference>
<reference evidence="1 2" key="1">
    <citation type="journal article" date="2018" name="Sci. Rep.">
        <title>Genomic signatures of local adaptation to the degree of environmental predictability in rotifers.</title>
        <authorList>
            <person name="Franch-Gras L."/>
            <person name="Hahn C."/>
            <person name="Garcia-Roger E.M."/>
            <person name="Carmona M.J."/>
            <person name="Serra M."/>
            <person name="Gomez A."/>
        </authorList>
    </citation>
    <scope>NUCLEOTIDE SEQUENCE [LARGE SCALE GENOMIC DNA]</scope>
    <source>
        <strain evidence="1">HYR1</strain>
    </source>
</reference>
<organism evidence="1 2">
    <name type="scientific">Brachionus plicatilis</name>
    <name type="common">Marine rotifer</name>
    <name type="synonym">Brachionus muelleri</name>
    <dbReference type="NCBI Taxonomy" id="10195"/>
    <lineage>
        <taxon>Eukaryota</taxon>
        <taxon>Metazoa</taxon>
        <taxon>Spiralia</taxon>
        <taxon>Gnathifera</taxon>
        <taxon>Rotifera</taxon>
        <taxon>Eurotatoria</taxon>
        <taxon>Monogononta</taxon>
        <taxon>Pseudotrocha</taxon>
        <taxon>Ploima</taxon>
        <taxon>Brachionidae</taxon>
        <taxon>Brachionus</taxon>
    </lineage>
</organism>
<name>A0A3M7PPP2_BRAPC</name>
<dbReference type="EMBL" id="REGN01009663">
    <property type="protein sequence ID" value="RNA00638.1"/>
    <property type="molecule type" value="Genomic_DNA"/>
</dbReference>
<keyword evidence="2" id="KW-1185">Reference proteome</keyword>